<gene>
    <name evidence="2" type="ORF">ALTATR162_LOCUS9676</name>
</gene>
<evidence type="ECO:0000313" key="2">
    <source>
        <dbReference type="EMBL" id="CAG5181266.1"/>
    </source>
</evidence>
<accession>A0A8J2N3X1</accession>
<protein>
    <submittedName>
        <fullName evidence="2">Uncharacterized protein</fullName>
    </submittedName>
</protein>
<sequence>MAAATFHSPLGILITYFQPAMRLFILTTSFLFTLITTSCAWTNNRSLEPLGDDDTIVTARDVDIDRTCRHLRTLTKLSDIANNKTALDATEIHGRLAQARVDWIKNHSADITAKLGKLTSNSTLTTEYDTINAQRDAVRECKALDTLKRLVNSPNGQTGLDQGPAADFLNEEQKQNLQQKFEKASLKLQELKSNATLMDLCNNNAVLQQNGAIGSRKYPHHPAYARCVDM</sequence>
<evidence type="ECO:0000256" key="1">
    <source>
        <dbReference type="SAM" id="Phobius"/>
    </source>
</evidence>
<dbReference type="RefSeq" id="XP_043173245.1">
    <property type="nucleotide sequence ID" value="XM_043317310.1"/>
</dbReference>
<name>A0A8J2N3X1_9PLEO</name>
<dbReference type="Proteomes" id="UP000676310">
    <property type="component" value="Unassembled WGS sequence"/>
</dbReference>
<dbReference type="AlphaFoldDB" id="A0A8J2N3X1"/>
<reference evidence="2" key="1">
    <citation type="submission" date="2021-05" db="EMBL/GenBank/DDBJ databases">
        <authorList>
            <person name="Stam R."/>
        </authorList>
    </citation>
    <scope>NUCLEOTIDE SEQUENCE</scope>
    <source>
        <strain evidence="2">CS162</strain>
    </source>
</reference>
<keyword evidence="1" id="KW-0812">Transmembrane</keyword>
<comment type="caution">
    <text evidence="2">The sequence shown here is derived from an EMBL/GenBank/DDBJ whole genome shotgun (WGS) entry which is preliminary data.</text>
</comment>
<dbReference type="OrthoDB" id="5243723at2759"/>
<evidence type="ECO:0000313" key="3">
    <source>
        <dbReference type="Proteomes" id="UP000676310"/>
    </source>
</evidence>
<keyword evidence="3" id="KW-1185">Reference proteome</keyword>
<keyword evidence="1" id="KW-0472">Membrane</keyword>
<keyword evidence="1" id="KW-1133">Transmembrane helix</keyword>
<dbReference type="EMBL" id="CAJRGZ010000025">
    <property type="protein sequence ID" value="CAG5181266.1"/>
    <property type="molecule type" value="Genomic_DNA"/>
</dbReference>
<feature type="transmembrane region" description="Helical" evidence="1">
    <location>
        <begin position="20"/>
        <end position="41"/>
    </location>
</feature>
<dbReference type="GeneID" id="67021923"/>
<proteinExistence type="predicted"/>
<organism evidence="2 3">
    <name type="scientific">Alternaria atra</name>
    <dbReference type="NCBI Taxonomy" id="119953"/>
    <lineage>
        <taxon>Eukaryota</taxon>
        <taxon>Fungi</taxon>
        <taxon>Dikarya</taxon>
        <taxon>Ascomycota</taxon>
        <taxon>Pezizomycotina</taxon>
        <taxon>Dothideomycetes</taxon>
        <taxon>Pleosporomycetidae</taxon>
        <taxon>Pleosporales</taxon>
        <taxon>Pleosporineae</taxon>
        <taxon>Pleosporaceae</taxon>
        <taxon>Alternaria</taxon>
        <taxon>Alternaria sect. Ulocladioides</taxon>
    </lineage>
</organism>